<reference evidence="1" key="1">
    <citation type="submission" date="2024-06" db="EMBL/GenBank/DDBJ databases">
        <authorList>
            <person name="Coelho C."/>
            <person name="Bento M."/>
            <person name="Garcia E."/>
            <person name="Camelo A."/>
            <person name="Brandao I."/>
            <person name="Espirito Santo C."/>
            <person name="Trovao J."/>
            <person name="Verissimo A."/>
            <person name="Costa J."/>
            <person name="Tiago I."/>
        </authorList>
    </citation>
    <scope>NUCLEOTIDE SEQUENCE</scope>
    <source>
        <strain evidence="1">KWT182</strain>
    </source>
</reference>
<dbReference type="Gene3D" id="6.10.290.10">
    <property type="match status" value="1"/>
</dbReference>
<dbReference type="AlphaFoldDB" id="A0AAU7Q733"/>
<protein>
    <submittedName>
        <fullName evidence="1">Uncharacterized protein</fullName>
    </submittedName>
</protein>
<evidence type="ECO:0000313" key="1">
    <source>
        <dbReference type="EMBL" id="XBS68903.1"/>
    </source>
</evidence>
<accession>A0AAU7Q733</accession>
<gene>
    <name evidence="1" type="ORF">ABK905_20430</name>
</gene>
<organism evidence="1">
    <name type="scientific">Acerihabitans sp. KWT182</name>
    <dbReference type="NCBI Taxonomy" id="3157919"/>
    <lineage>
        <taxon>Bacteria</taxon>
        <taxon>Pseudomonadati</taxon>
        <taxon>Pseudomonadota</taxon>
        <taxon>Gammaproteobacteria</taxon>
        <taxon>Enterobacterales</taxon>
        <taxon>Pectobacteriaceae</taxon>
        <taxon>Acerihabitans</taxon>
    </lineage>
</organism>
<dbReference type="EMBL" id="CP157947">
    <property type="protein sequence ID" value="XBS68903.1"/>
    <property type="molecule type" value="Genomic_DNA"/>
</dbReference>
<proteinExistence type="predicted"/>
<name>A0AAU7Q733_9GAMM</name>
<sequence>MKESNIFSKLKMRFIGILQAKFPNNGKYLSFDYNADLDQRFENNMIKLQDAIILLNEAEDADDKVAAKVALVYIRVYAMNLSNFFEDFKDDADLLRSSSIWPDIHENYQLPKHYNFPHK</sequence>